<dbReference type="InterPro" id="IPR052394">
    <property type="entry name" value="LRR-containing"/>
</dbReference>
<dbReference type="Proteomes" id="UP001217089">
    <property type="component" value="Unassembled WGS sequence"/>
</dbReference>
<dbReference type="SMART" id="SM00368">
    <property type="entry name" value="LRR_RI"/>
    <property type="match status" value="7"/>
</dbReference>
<dbReference type="InterPro" id="IPR032675">
    <property type="entry name" value="LRR_dom_sf"/>
</dbReference>
<gene>
    <name evidence="2" type="ORF">KUTeg_013403</name>
</gene>
<sequence length="512" mass="58228">MMRNMKKEKQRLLKNSKLKKDLERYFDIETPSRLAERNKPLSDDDEYDTDLDTNLVGLELIVDEKTRQMKDDGLFPEYKQHCREMDVIPNSYFIRHSVDDDFTMRYRYLNSGDCACMGIEMKNSLTFKKLDLEDNGIGPKQIKAMAKMLMKNNTVTDMNFRNNPLGPSGAQTLKSIFLNNAHVTKADFTGCKFGENAGEYLADVIESNVYLKELYLGHNKLGDSSIRLIGRAIEKNVTLEVLDISWNGVGKVGASGIADGLRVNNQLKILNISVNGLGPGGCTLIVNALRQNDTLEEIDLSWNRITDDASDVLARFTSNSRSVKRLKLSHNLFTVEGVYRILKSMKSKLKKTLRHIELDGIDADSELLELAELLRSKYNLTVSLNQPPSRRERSTDALTKSLNSLVIFLEKETLTLKMLYPSLEYDKDEFVSTDDVVERIKIFRDRYEYRELALVEQLRKDGQNPLLQEPLRTPLAGKRRGRVIATPKANKPATDSGKGVRFTATEDDDDDY</sequence>
<reference evidence="2 3" key="1">
    <citation type="submission" date="2022-12" db="EMBL/GenBank/DDBJ databases">
        <title>Chromosome-level genome of Tegillarca granosa.</title>
        <authorList>
            <person name="Kim J."/>
        </authorList>
    </citation>
    <scope>NUCLEOTIDE SEQUENCE [LARGE SCALE GENOMIC DNA]</scope>
    <source>
        <strain evidence="2">Teg-2019</strain>
        <tissue evidence="2">Adductor muscle</tissue>
    </source>
</reference>
<evidence type="ECO:0000313" key="2">
    <source>
        <dbReference type="EMBL" id="KAJ8308529.1"/>
    </source>
</evidence>
<protein>
    <submittedName>
        <fullName evidence="2">Uncharacterized protein</fullName>
    </submittedName>
</protein>
<keyword evidence="3" id="KW-1185">Reference proteome</keyword>
<dbReference type="PANTHER" id="PTHR24114:SF2">
    <property type="entry name" value="F-BOX DOMAIN-CONTAINING PROTEIN-RELATED"/>
    <property type="match status" value="1"/>
</dbReference>
<dbReference type="PANTHER" id="PTHR24114">
    <property type="entry name" value="LEUCINE RICH REPEAT FAMILY PROTEIN"/>
    <property type="match status" value="1"/>
</dbReference>
<dbReference type="Gene3D" id="3.80.10.10">
    <property type="entry name" value="Ribonuclease Inhibitor"/>
    <property type="match status" value="3"/>
</dbReference>
<accession>A0ABQ9ETK6</accession>
<dbReference type="SUPFAM" id="SSF52047">
    <property type="entry name" value="RNI-like"/>
    <property type="match status" value="1"/>
</dbReference>
<dbReference type="EMBL" id="JARBDR010000657">
    <property type="protein sequence ID" value="KAJ8308529.1"/>
    <property type="molecule type" value="Genomic_DNA"/>
</dbReference>
<dbReference type="InterPro" id="IPR001611">
    <property type="entry name" value="Leu-rich_rpt"/>
</dbReference>
<evidence type="ECO:0000256" key="1">
    <source>
        <dbReference type="SAM" id="MobiDB-lite"/>
    </source>
</evidence>
<dbReference type="Pfam" id="PF13516">
    <property type="entry name" value="LRR_6"/>
    <property type="match status" value="4"/>
</dbReference>
<comment type="caution">
    <text evidence="2">The sequence shown here is derived from an EMBL/GenBank/DDBJ whole genome shotgun (WGS) entry which is preliminary data.</text>
</comment>
<proteinExistence type="predicted"/>
<feature type="region of interest" description="Disordered" evidence="1">
    <location>
        <begin position="477"/>
        <end position="512"/>
    </location>
</feature>
<name>A0ABQ9ETK6_TEGGR</name>
<evidence type="ECO:0000313" key="3">
    <source>
        <dbReference type="Proteomes" id="UP001217089"/>
    </source>
</evidence>
<organism evidence="2 3">
    <name type="scientific">Tegillarca granosa</name>
    <name type="common">Malaysian cockle</name>
    <name type="synonym">Anadara granosa</name>
    <dbReference type="NCBI Taxonomy" id="220873"/>
    <lineage>
        <taxon>Eukaryota</taxon>
        <taxon>Metazoa</taxon>
        <taxon>Spiralia</taxon>
        <taxon>Lophotrochozoa</taxon>
        <taxon>Mollusca</taxon>
        <taxon>Bivalvia</taxon>
        <taxon>Autobranchia</taxon>
        <taxon>Pteriomorphia</taxon>
        <taxon>Arcoida</taxon>
        <taxon>Arcoidea</taxon>
        <taxon>Arcidae</taxon>
        <taxon>Tegillarca</taxon>
    </lineage>
</organism>